<proteinExistence type="predicted"/>
<gene>
    <name evidence="1" type="ORF">AWB83_02798</name>
</gene>
<dbReference type="STRING" id="1777144.AWB83_02798"/>
<dbReference type="RefSeq" id="WP_087046178.1">
    <property type="nucleotide sequence ID" value="NZ_FCOB02000011.1"/>
</dbReference>
<accession>A0A158B504</accession>
<evidence type="ECO:0000313" key="2">
    <source>
        <dbReference type="Proteomes" id="UP000054978"/>
    </source>
</evidence>
<evidence type="ECO:0000313" key="1">
    <source>
        <dbReference type="EMBL" id="SAK65123.1"/>
    </source>
</evidence>
<dbReference type="EMBL" id="FCOB02000011">
    <property type="protein sequence ID" value="SAK65123.1"/>
    <property type="molecule type" value="Genomic_DNA"/>
</dbReference>
<keyword evidence="2" id="KW-1185">Reference proteome</keyword>
<name>A0A158B504_9BURK</name>
<reference evidence="1" key="1">
    <citation type="submission" date="2016-01" db="EMBL/GenBank/DDBJ databases">
        <authorList>
            <person name="Peeters C."/>
        </authorList>
    </citation>
    <scope>NUCLEOTIDE SEQUENCE [LARGE SCALE GENOMIC DNA]</scope>
    <source>
        <strain evidence="1">LMG 29326</strain>
    </source>
</reference>
<comment type="caution">
    <text evidence="1">The sequence shown here is derived from an EMBL/GenBank/DDBJ whole genome shotgun (WGS) entry which is preliminary data.</text>
</comment>
<protein>
    <submittedName>
        <fullName evidence="1">Uncharacterized protein</fullName>
    </submittedName>
</protein>
<sequence>MNRRKHRLTDARRLALTDADIAHLRLVIESSVRDDHPALPPAYWRRRLKKLVSDGNLLPTQLQQIDELLERLGPDASEDNT</sequence>
<organism evidence="1 2">
    <name type="scientific">Caballeronia ptereochthonis</name>
    <dbReference type="NCBI Taxonomy" id="1777144"/>
    <lineage>
        <taxon>Bacteria</taxon>
        <taxon>Pseudomonadati</taxon>
        <taxon>Pseudomonadota</taxon>
        <taxon>Betaproteobacteria</taxon>
        <taxon>Burkholderiales</taxon>
        <taxon>Burkholderiaceae</taxon>
        <taxon>Caballeronia</taxon>
    </lineage>
</organism>
<dbReference type="AlphaFoldDB" id="A0A158B504"/>
<dbReference type="OrthoDB" id="9110813at2"/>
<dbReference type="Proteomes" id="UP000054978">
    <property type="component" value="Unassembled WGS sequence"/>
</dbReference>